<evidence type="ECO:0000313" key="6">
    <source>
        <dbReference type="EMBL" id="KXG73866.1"/>
    </source>
</evidence>
<evidence type="ECO:0000259" key="5">
    <source>
        <dbReference type="PROSITE" id="PS50893"/>
    </source>
</evidence>
<dbReference type="Proteomes" id="UP000070456">
    <property type="component" value="Unassembled WGS sequence"/>
</dbReference>
<keyword evidence="3 6" id="KW-0067">ATP-binding</keyword>
<evidence type="ECO:0000256" key="2">
    <source>
        <dbReference type="ARBA" id="ARBA00022741"/>
    </source>
</evidence>
<dbReference type="AlphaFoldDB" id="A0A140KZZ1"/>
<dbReference type="InterPro" id="IPR013611">
    <property type="entry name" value="Transp-assoc_OB_typ2"/>
</dbReference>
<dbReference type="PATRIC" id="fig|520762.4.peg.3078"/>
<dbReference type="PANTHER" id="PTHR42781:SF4">
    <property type="entry name" value="SPERMIDINE_PUTRESCINE IMPORT ATP-BINDING PROTEIN POTA"/>
    <property type="match status" value="1"/>
</dbReference>
<dbReference type="EMBL" id="LOEE01000072">
    <property type="protein sequence ID" value="KXG73866.1"/>
    <property type="molecule type" value="Genomic_DNA"/>
</dbReference>
<dbReference type="SUPFAM" id="SSF50331">
    <property type="entry name" value="MOP-like"/>
    <property type="match status" value="1"/>
</dbReference>
<keyword evidence="6" id="KW-0378">Hydrolase</keyword>
<dbReference type="EC" id="7.6.2.9" evidence="4"/>
<dbReference type="InterPro" id="IPR003593">
    <property type="entry name" value="AAA+_ATPase"/>
</dbReference>
<dbReference type="GO" id="GO:0016887">
    <property type="term" value="F:ATP hydrolysis activity"/>
    <property type="evidence" value="ECO:0007669"/>
    <property type="project" value="InterPro"/>
</dbReference>
<comment type="caution">
    <text evidence="6">The sequence shown here is derived from an EMBL/GenBank/DDBJ whole genome shotgun (WGS) entry which is preliminary data.</text>
</comment>
<dbReference type="GO" id="GO:0043190">
    <property type="term" value="C:ATP-binding cassette (ABC) transporter complex"/>
    <property type="evidence" value="ECO:0007669"/>
    <property type="project" value="InterPro"/>
</dbReference>
<dbReference type="SUPFAM" id="SSF52540">
    <property type="entry name" value="P-loop containing nucleoside triphosphate hydrolases"/>
    <property type="match status" value="1"/>
</dbReference>
<feature type="domain" description="ABC transporter" evidence="5">
    <location>
        <begin position="4"/>
        <end position="234"/>
    </location>
</feature>
<dbReference type="InterPro" id="IPR012340">
    <property type="entry name" value="NA-bd_OB-fold"/>
</dbReference>
<dbReference type="RefSeq" id="WP_068557878.1">
    <property type="nucleotide sequence ID" value="NZ_LOEE01000072.1"/>
</dbReference>
<protein>
    <recommendedName>
        <fullName evidence="4">ABC-type quaternary amine transporter</fullName>
        <ecNumber evidence="4">7.6.2.9</ecNumber>
    </recommendedName>
</protein>
<dbReference type="SMART" id="SM00382">
    <property type="entry name" value="AAA"/>
    <property type="match status" value="1"/>
</dbReference>
<dbReference type="PROSITE" id="PS00211">
    <property type="entry name" value="ABC_TRANSPORTER_1"/>
    <property type="match status" value="1"/>
</dbReference>
<dbReference type="Pfam" id="PF00005">
    <property type="entry name" value="ABC_tran"/>
    <property type="match status" value="1"/>
</dbReference>
<dbReference type="InterPro" id="IPR008995">
    <property type="entry name" value="Mo/tungstate-bd_C_term_dom"/>
</dbReference>
<dbReference type="GO" id="GO:0015418">
    <property type="term" value="F:ABC-type quaternary ammonium compound transporting activity"/>
    <property type="evidence" value="ECO:0007669"/>
    <property type="project" value="UniProtKB-EC"/>
</dbReference>
<dbReference type="InterPro" id="IPR003439">
    <property type="entry name" value="ABC_transporter-like_ATP-bd"/>
</dbReference>
<keyword evidence="7" id="KW-1185">Reference proteome</keyword>
<dbReference type="InterPro" id="IPR017871">
    <property type="entry name" value="ABC_transporter-like_CS"/>
</dbReference>
<dbReference type="STRING" id="520762.AN619_27860"/>
<evidence type="ECO:0000256" key="1">
    <source>
        <dbReference type="ARBA" id="ARBA00022448"/>
    </source>
</evidence>
<sequence length="338" mass="38669">MSQIELRNICKKFENKRILHHVNLLVQEGEMISLLGPSGCGKTTTLKIIAGLMEPDAGDILFNDTSILNIPVEKRGAIIVFQDYLLFPHLTVEENIEFGLKMAKVKKSKRREKVREMIDLVQLEGHEKKYPKELSGGQKQRVAIARALAIEPKVLLLDEPFSNLDTRLREIMREFICDIQRKFKITMILVTHDKEEALMTSSKIAVMLDGEIKQFGTPKEIYERPVSSLVADFFGEKNYVDGEIKEGIFYSIMGSFQTGLHKNGRVRAMIRPEEIEITPKGNIAGIIKNKTYAGEKIYYIIDCNGKRLKCITNGKTFYNIGEKINVYINFDNIVFFER</sequence>
<dbReference type="GO" id="GO:0005524">
    <property type="term" value="F:ATP binding"/>
    <property type="evidence" value="ECO:0007669"/>
    <property type="project" value="UniProtKB-KW"/>
</dbReference>
<proteinExistence type="predicted"/>
<dbReference type="OrthoDB" id="9802264at2"/>
<keyword evidence="2" id="KW-0547">Nucleotide-binding</keyword>
<reference evidence="6 7" key="1">
    <citation type="submission" date="2015-12" db="EMBL/GenBank/DDBJ databases">
        <title>Draft genome sequence of the thermoanaerobe Thermotalea metallivorans, an isolate from the runoff channel of the Great Artesian Basin, Australia.</title>
        <authorList>
            <person name="Patel B.K."/>
        </authorList>
    </citation>
    <scope>NUCLEOTIDE SEQUENCE [LARGE SCALE GENOMIC DNA]</scope>
    <source>
        <strain evidence="6 7">B2-1</strain>
    </source>
</reference>
<dbReference type="Gene3D" id="2.40.50.100">
    <property type="match status" value="1"/>
</dbReference>
<name>A0A140KZZ1_9FIRM</name>
<dbReference type="Gene3D" id="2.40.50.140">
    <property type="entry name" value="Nucleic acid-binding proteins"/>
    <property type="match status" value="1"/>
</dbReference>
<evidence type="ECO:0000313" key="7">
    <source>
        <dbReference type="Proteomes" id="UP000070456"/>
    </source>
</evidence>
<accession>A0A140KZZ1</accession>
<dbReference type="PANTHER" id="PTHR42781">
    <property type="entry name" value="SPERMIDINE/PUTRESCINE IMPORT ATP-BINDING PROTEIN POTA"/>
    <property type="match status" value="1"/>
</dbReference>
<organism evidence="6 7">
    <name type="scientific">Thermotalea metallivorans</name>
    <dbReference type="NCBI Taxonomy" id="520762"/>
    <lineage>
        <taxon>Bacteria</taxon>
        <taxon>Bacillati</taxon>
        <taxon>Bacillota</taxon>
        <taxon>Clostridia</taxon>
        <taxon>Peptostreptococcales</taxon>
        <taxon>Thermotaleaceae</taxon>
        <taxon>Thermotalea</taxon>
    </lineage>
</organism>
<keyword evidence="1" id="KW-0813">Transport</keyword>
<dbReference type="InterPro" id="IPR027417">
    <property type="entry name" value="P-loop_NTPase"/>
</dbReference>
<dbReference type="Gene3D" id="3.40.50.300">
    <property type="entry name" value="P-loop containing nucleotide triphosphate hydrolases"/>
    <property type="match status" value="1"/>
</dbReference>
<dbReference type="Pfam" id="PF08402">
    <property type="entry name" value="TOBE_2"/>
    <property type="match status" value="1"/>
</dbReference>
<dbReference type="PROSITE" id="PS50893">
    <property type="entry name" value="ABC_TRANSPORTER_2"/>
    <property type="match status" value="1"/>
</dbReference>
<dbReference type="FunFam" id="3.40.50.300:FF:000425">
    <property type="entry name" value="Probable ABC transporter, ATP-binding subunit"/>
    <property type="match status" value="1"/>
</dbReference>
<gene>
    <name evidence="6" type="primary">potA_2</name>
    <name evidence="6" type="ORF">AN619_27860</name>
</gene>
<evidence type="ECO:0000256" key="3">
    <source>
        <dbReference type="ARBA" id="ARBA00022840"/>
    </source>
</evidence>
<dbReference type="InterPro" id="IPR050093">
    <property type="entry name" value="ABC_SmlMolc_Importer"/>
</dbReference>
<evidence type="ECO:0000256" key="4">
    <source>
        <dbReference type="ARBA" id="ARBA00066388"/>
    </source>
</evidence>